<evidence type="ECO:0000259" key="8">
    <source>
        <dbReference type="Pfam" id="PF01583"/>
    </source>
</evidence>
<dbReference type="EMBL" id="WPIN01000021">
    <property type="protein sequence ID" value="MVM35209.1"/>
    <property type="molecule type" value="Genomic_DNA"/>
</dbReference>
<dbReference type="InterPro" id="IPR027417">
    <property type="entry name" value="P-loop_NTPase"/>
</dbReference>
<keyword evidence="5 6" id="KW-0067">ATP-binding</keyword>
<dbReference type="NCBIfam" id="TIGR00455">
    <property type="entry name" value="apsK"/>
    <property type="match status" value="1"/>
</dbReference>
<dbReference type="GO" id="GO:0004020">
    <property type="term" value="F:adenylylsulfate kinase activity"/>
    <property type="evidence" value="ECO:0007669"/>
    <property type="project" value="UniProtKB-UniRule"/>
</dbReference>
<dbReference type="GO" id="GO:0005737">
    <property type="term" value="C:cytoplasm"/>
    <property type="evidence" value="ECO:0007669"/>
    <property type="project" value="TreeGrafter"/>
</dbReference>
<dbReference type="Proteomes" id="UP000436006">
    <property type="component" value="Unassembled WGS sequence"/>
</dbReference>
<evidence type="ECO:0000256" key="3">
    <source>
        <dbReference type="ARBA" id="ARBA00022679"/>
    </source>
</evidence>
<dbReference type="SUPFAM" id="SSF52540">
    <property type="entry name" value="P-loop containing nucleoside triphosphate hydrolases"/>
    <property type="match status" value="1"/>
</dbReference>
<dbReference type="AlphaFoldDB" id="A0A7K1SN33"/>
<dbReference type="InterPro" id="IPR002891">
    <property type="entry name" value="APS"/>
</dbReference>
<keyword evidence="10" id="KW-1185">Reference proteome</keyword>
<dbReference type="GO" id="GO:0010134">
    <property type="term" value="P:sulfate assimilation via adenylyl sulfate reduction"/>
    <property type="evidence" value="ECO:0007669"/>
    <property type="project" value="TreeGrafter"/>
</dbReference>
<organism evidence="9 10">
    <name type="scientific">Spirosoma arboris</name>
    <dbReference type="NCBI Taxonomy" id="2682092"/>
    <lineage>
        <taxon>Bacteria</taxon>
        <taxon>Pseudomonadati</taxon>
        <taxon>Bacteroidota</taxon>
        <taxon>Cytophagia</taxon>
        <taxon>Cytophagales</taxon>
        <taxon>Cytophagaceae</taxon>
        <taxon>Spirosoma</taxon>
    </lineage>
</organism>
<name>A0A7K1SN33_9BACT</name>
<feature type="domain" description="APS kinase" evidence="8">
    <location>
        <begin position="25"/>
        <end position="174"/>
    </location>
</feature>
<evidence type="ECO:0000256" key="1">
    <source>
        <dbReference type="ARBA" id="ARBA00001823"/>
    </source>
</evidence>
<comment type="catalytic activity">
    <reaction evidence="1 6 7">
        <text>adenosine 5'-phosphosulfate + ATP = 3'-phosphoadenylyl sulfate + ADP + H(+)</text>
        <dbReference type="Rhea" id="RHEA:24152"/>
        <dbReference type="ChEBI" id="CHEBI:15378"/>
        <dbReference type="ChEBI" id="CHEBI:30616"/>
        <dbReference type="ChEBI" id="CHEBI:58243"/>
        <dbReference type="ChEBI" id="CHEBI:58339"/>
        <dbReference type="ChEBI" id="CHEBI:456216"/>
        <dbReference type="EC" id="2.7.1.25"/>
    </reaction>
</comment>
<keyword evidence="6 7" id="KW-0418">Kinase</keyword>
<comment type="function">
    <text evidence="6 7">Catalyzes the synthesis of activated sulfate.</text>
</comment>
<keyword evidence="4 6" id="KW-0547">Nucleotide-binding</keyword>
<gene>
    <name evidence="6 9" type="primary">cysC</name>
    <name evidence="9" type="ORF">GO755_34620</name>
</gene>
<dbReference type="CDD" id="cd02027">
    <property type="entry name" value="APSK"/>
    <property type="match status" value="1"/>
</dbReference>
<dbReference type="InterPro" id="IPR050512">
    <property type="entry name" value="Sulf_AdTrans/APS_kinase"/>
</dbReference>
<comment type="caution">
    <text evidence="9">The sequence shown here is derived from an EMBL/GenBank/DDBJ whole genome shotgun (WGS) entry which is preliminary data.</text>
</comment>
<evidence type="ECO:0000313" key="10">
    <source>
        <dbReference type="Proteomes" id="UP000436006"/>
    </source>
</evidence>
<dbReference type="PANTHER" id="PTHR42700">
    <property type="entry name" value="SULFATE ADENYLYLTRANSFERASE"/>
    <property type="match status" value="1"/>
</dbReference>
<reference evidence="9 10" key="1">
    <citation type="submission" date="2019-12" db="EMBL/GenBank/DDBJ databases">
        <title>Spirosoma sp. HMF4905 genome sequencing and assembly.</title>
        <authorList>
            <person name="Kang H."/>
            <person name="Cha I."/>
            <person name="Kim H."/>
            <person name="Joh K."/>
        </authorList>
    </citation>
    <scope>NUCLEOTIDE SEQUENCE [LARGE SCALE GENOMIC DNA]</scope>
    <source>
        <strain evidence="9 10">HMF4905</strain>
    </source>
</reference>
<dbReference type="Pfam" id="PF01583">
    <property type="entry name" value="APS_kinase"/>
    <property type="match status" value="1"/>
</dbReference>
<accession>A0A7K1SN33</accession>
<keyword evidence="6" id="KW-0597">Phosphoprotein</keyword>
<dbReference type="GO" id="GO:0004781">
    <property type="term" value="F:sulfate adenylyltransferase (ATP) activity"/>
    <property type="evidence" value="ECO:0007669"/>
    <property type="project" value="TreeGrafter"/>
</dbReference>
<feature type="active site" description="Phosphoserine intermediate" evidence="6">
    <location>
        <position position="107"/>
    </location>
</feature>
<dbReference type="PANTHER" id="PTHR42700:SF1">
    <property type="entry name" value="SULFATE ADENYLYLTRANSFERASE"/>
    <property type="match status" value="1"/>
</dbReference>
<proteinExistence type="inferred from homology"/>
<comment type="similarity">
    <text evidence="6 7">Belongs to the APS kinase family.</text>
</comment>
<comment type="pathway">
    <text evidence="6 7">Sulfur metabolism; hydrogen sulfide biosynthesis; sulfite from sulfate: step 2/3.</text>
</comment>
<dbReference type="InterPro" id="IPR059117">
    <property type="entry name" value="APS_kinase_dom"/>
</dbReference>
<evidence type="ECO:0000256" key="5">
    <source>
        <dbReference type="ARBA" id="ARBA00022840"/>
    </source>
</evidence>
<evidence type="ECO:0000256" key="2">
    <source>
        <dbReference type="ARBA" id="ARBA00012121"/>
    </source>
</evidence>
<dbReference type="NCBIfam" id="NF003013">
    <property type="entry name" value="PRK03846.1"/>
    <property type="match status" value="1"/>
</dbReference>
<feature type="binding site" evidence="6">
    <location>
        <begin position="33"/>
        <end position="40"/>
    </location>
    <ligand>
        <name>ATP</name>
        <dbReference type="ChEBI" id="CHEBI:30616"/>
    </ligand>
</feature>
<evidence type="ECO:0000256" key="7">
    <source>
        <dbReference type="RuleBase" id="RU004347"/>
    </source>
</evidence>
<sequence>MHANIHPIYDCLTPRHEREARLGQRGKVLWLTGLSGAGKSTIAAGLEQRLFREGFFAQVLDGDNIRTGINSNLGFSPESRLENIRRIAEVAKLYLISGIITVNCFISPAREMRELAKAIIGASDFIEIYINAPLDVCEQRDVKGLYQKARRGEIKEFTGVDAPYEHPEKPALEIHTAETTIDAAVETAFQFLLPLITLKQSLDSIRTGV</sequence>
<evidence type="ECO:0000256" key="6">
    <source>
        <dbReference type="HAMAP-Rule" id="MF_00065"/>
    </source>
</evidence>
<dbReference type="GO" id="GO:0019379">
    <property type="term" value="P:sulfate assimilation, phosphoadenylyl sulfate reduction by phosphoadenylyl-sulfate reductase (thioredoxin)"/>
    <property type="evidence" value="ECO:0007669"/>
    <property type="project" value="TreeGrafter"/>
</dbReference>
<dbReference type="GO" id="GO:0005524">
    <property type="term" value="F:ATP binding"/>
    <property type="evidence" value="ECO:0007669"/>
    <property type="project" value="UniProtKB-UniRule"/>
</dbReference>
<evidence type="ECO:0000256" key="4">
    <source>
        <dbReference type="ARBA" id="ARBA00022741"/>
    </source>
</evidence>
<keyword evidence="3 6" id="KW-0808">Transferase</keyword>
<dbReference type="HAMAP" id="MF_00065">
    <property type="entry name" value="Adenylyl_sulf_kinase"/>
    <property type="match status" value="1"/>
</dbReference>
<dbReference type="Gene3D" id="3.40.50.300">
    <property type="entry name" value="P-loop containing nucleotide triphosphate hydrolases"/>
    <property type="match status" value="1"/>
</dbReference>
<dbReference type="EC" id="2.7.1.25" evidence="2 6"/>
<protein>
    <recommendedName>
        <fullName evidence="2 6">Adenylyl-sulfate kinase</fullName>
        <ecNumber evidence="2 6">2.7.1.25</ecNumber>
    </recommendedName>
    <alternativeName>
        <fullName evidence="6">APS kinase</fullName>
    </alternativeName>
    <alternativeName>
        <fullName evidence="6">ATP adenosine-5'-phosphosulfate 3'-phosphotransferase</fullName>
    </alternativeName>
    <alternativeName>
        <fullName evidence="6">Adenosine-5'-phosphosulfate kinase</fullName>
    </alternativeName>
</protein>
<dbReference type="UniPathway" id="UPA00140">
    <property type="reaction ID" value="UER00205"/>
</dbReference>
<dbReference type="GO" id="GO:0070814">
    <property type="term" value="P:hydrogen sulfide biosynthetic process"/>
    <property type="evidence" value="ECO:0007669"/>
    <property type="project" value="UniProtKB-UniRule"/>
</dbReference>
<evidence type="ECO:0000313" key="9">
    <source>
        <dbReference type="EMBL" id="MVM35209.1"/>
    </source>
</evidence>
<dbReference type="RefSeq" id="WP_157590017.1">
    <property type="nucleotide sequence ID" value="NZ_WPIN01000021.1"/>
</dbReference>